<feature type="chain" id="PRO_5041194835" description="Yeast cell wall synthesis Kre9/Knh1-like N-terminal domain-containing protein" evidence="2">
    <location>
        <begin position="17"/>
        <end position="235"/>
    </location>
</feature>
<evidence type="ECO:0000313" key="5">
    <source>
        <dbReference type="Proteomes" id="UP001147746"/>
    </source>
</evidence>
<dbReference type="Pfam" id="PF10342">
    <property type="entry name" value="Kre9_KNH"/>
    <property type="match status" value="1"/>
</dbReference>
<keyword evidence="5" id="KW-1185">Reference proteome</keyword>
<reference evidence="4" key="1">
    <citation type="submission" date="2022-12" db="EMBL/GenBank/DDBJ databases">
        <authorList>
            <person name="Petersen C."/>
        </authorList>
    </citation>
    <scope>NUCLEOTIDE SEQUENCE</scope>
    <source>
        <strain evidence="4">IBT 21472</strain>
    </source>
</reference>
<dbReference type="PANTHER" id="PTHR35185">
    <property type="entry name" value="SERINE/THREONINE-RICH PROTEIN ADG2-RELATED"/>
    <property type="match status" value="1"/>
</dbReference>
<evidence type="ECO:0000259" key="3">
    <source>
        <dbReference type="Pfam" id="PF10342"/>
    </source>
</evidence>
<dbReference type="Proteomes" id="UP001147746">
    <property type="component" value="Unassembled WGS sequence"/>
</dbReference>
<dbReference type="InterPro" id="IPR018466">
    <property type="entry name" value="Kre9/Knh1-like_N"/>
</dbReference>
<dbReference type="InterPro" id="IPR052479">
    <property type="entry name" value="GPI-anchor_Adhesion_Reg"/>
</dbReference>
<protein>
    <recommendedName>
        <fullName evidence="3">Yeast cell wall synthesis Kre9/Knh1-like N-terminal domain-containing protein</fullName>
    </recommendedName>
</protein>
<keyword evidence="1 2" id="KW-0732">Signal</keyword>
<feature type="domain" description="Yeast cell wall synthesis Kre9/Knh1-like N-terminal" evidence="3">
    <location>
        <begin position="23"/>
        <end position="116"/>
    </location>
</feature>
<name>A0A9W9L4V4_9EURO</name>
<organism evidence="4 5">
    <name type="scientific">Penicillium atrosanguineum</name>
    <dbReference type="NCBI Taxonomy" id="1132637"/>
    <lineage>
        <taxon>Eukaryota</taxon>
        <taxon>Fungi</taxon>
        <taxon>Dikarya</taxon>
        <taxon>Ascomycota</taxon>
        <taxon>Pezizomycotina</taxon>
        <taxon>Eurotiomycetes</taxon>
        <taxon>Eurotiomycetidae</taxon>
        <taxon>Eurotiales</taxon>
        <taxon>Aspergillaceae</taxon>
        <taxon>Penicillium</taxon>
    </lineage>
</organism>
<gene>
    <name evidence="4" type="ORF">N7476_009794</name>
</gene>
<accession>A0A9W9L4V4</accession>
<evidence type="ECO:0000256" key="2">
    <source>
        <dbReference type="SAM" id="SignalP"/>
    </source>
</evidence>
<dbReference type="AlphaFoldDB" id="A0A9W9L4V4"/>
<proteinExistence type="predicted"/>
<sequence>MRVAAMTSLMAFAVSAAGIVITSPRIGEKIDFSKPVTIKWQRVSTDPTTVDIVLVNEDVYPPVTETVASGVDADMGSYTIKAHKEDVSVSDTGGGYQVNFLSPSGGILAQSQQFKVTVPKIEASTSDPFSFIVEFCLKQHCPLKHPYEHQFFLFALKNAHFFFKAPFFHVSFTPHLYSCSMSTKSHTTETTTTTKHMKSTMTSSATATSTSNAAGLILPPNQAGSLLLGLFACVL</sequence>
<dbReference type="PANTHER" id="PTHR35185:SF1">
    <property type="entry name" value="UPF0619 GPI-ANCHORED MEMBRANE PROTEIN C1322.10"/>
    <property type="match status" value="1"/>
</dbReference>
<evidence type="ECO:0000313" key="4">
    <source>
        <dbReference type="EMBL" id="KAJ5302995.1"/>
    </source>
</evidence>
<reference evidence="4" key="2">
    <citation type="journal article" date="2023" name="IMA Fungus">
        <title>Comparative genomic study of the Penicillium genus elucidates a diverse pangenome and 15 lateral gene transfer events.</title>
        <authorList>
            <person name="Petersen C."/>
            <person name="Sorensen T."/>
            <person name="Nielsen M.R."/>
            <person name="Sondergaard T.E."/>
            <person name="Sorensen J.L."/>
            <person name="Fitzpatrick D.A."/>
            <person name="Frisvad J.C."/>
            <person name="Nielsen K.L."/>
        </authorList>
    </citation>
    <scope>NUCLEOTIDE SEQUENCE</scope>
    <source>
        <strain evidence="4">IBT 21472</strain>
    </source>
</reference>
<comment type="caution">
    <text evidence="4">The sequence shown here is derived from an EMBL/GenBank/DDBJ whole genome shotgun (WGS) entry which is preliminary data.</text>
</comment>
<evidence type="ECO:0000256" key="1">
    <source>
        <dbReference type="ARBA" id="ARBA00022729"/>
    </source>
</evidence>
<dbReference type="EMBL" id="JAPZBO010000009">
    <property type="protein sequence ID" value="KAJ5302995.1"/>
    <property type="molecule type" value="Genomic_DNA"/>
</dbReference>
<feature type="signal peptide" evidence="2">
    <location>
        <begin position="1"/>
        <end position="16"/>
    </location>
</feature>